<dbReference type="RefSeq" id="WP_097185210.1">
    <property type="nucleotide sequence ID" value="NZ_OCNK01000004.1"/>
</dbReference>
<keyword evidence="2" id="KW-0812">Transmembrane</keyword>
<organism evidence="3 4">
    <name type="scientific">Blastococcus haudaquaticus</name>
    <dbReference type="NCBI Taxonomy" id="1938745"/>
    <lineage>
        <taxon>Bacteria</taxon>
        <taxon>Bacillati</taxon>
        <taxon>Actinomycetota</taxon>
        <taxon>Actinomycetes</taxon>
        <taxon>Geodermatophilales</taxon>
        <taxon>Geodermatophilaceae</taxon>
        <taxon>Blastococcus</taxon>
    </lineage>
</organism>
<feature type="transmembrane region" description="Helical" evidence="2">
    <location>
        <begin position="36"/>
        <end position="55"/>
    </location>
</feature>
<sequence>MTTDDENRWSEAQSLLDRKPTEPAERRLRRSRRRRLLTALGASLFLGAPIGILAYRFADDAASSSPVDVPTGQVVAGVVLALAGLVLAGVGFVAQLRANRRMSAWNSPLYVLTKEQRKELLAVVRGRVTVGSDRLPLARHLASNTLQQRATLPLMLGVTAFWLGQAVALSSWWYATMAGVFVLLIGGSVPFVLRQERQARRFLEQYPAPDVLAA</sequence>
<gene>
    <name evidence="3" type="ORF">SAMN06272739_3514</name>
</gene>
<protein>
    <submittedName>
        <fullName evidence="3">Uncharacterized protein</fullName>
    </submittedName>
</protein>
<dbReference type="OrthoDB" id="5193615at2"/>
<reference evidence="4" key="1">
    <citation type="submission" date="2017-09" db="EMBL/GenBank/DDBJ databases">
        <authorList>
            <person name="Varghese N."/>
            <person name="Submissions S."/>
        </authorList>
    </citation>
    <scope>NUCLEOTIDE SEQUENCE [LARGE SCALE GENOMIC DNA]</scope>
    <source>
        <strain evidence="4">DSM 44270</strain>
    </source>
</reference>
<accession>A0A286H3G0</accession>
<dbReference type="Proteomes" id="UP000219482">
    <property type="component" value="Unassembled WGS sequence"/>
</dbReference>
<feature type="compositionally biased region" description="Basic and acidic residues" evidence="1">
    <location>
        <begin position="16"/>
        <end position="26"/>
    </location>
</feature>
<proteinExistence type="predicted"/>
<feature type="transmembrane region" description="Helical" evidence="2">
    <location>
        <begin position="173"/>
        <end position="193"/>
    </location>
</feature>
<dbReference type="AlphaFoldDB" id="A0A286H3G0"/>
<evidence type="ECO:0000256" key="1">
    <source>
        <dbReference type="SAM" id="MobiDB-lite"/>
    </source>
</evidence>
<evidence type="ECO:0000313" key="3">
    <source>
        <dbReference type="EMBL" id="SOE02333.1"/>
    </source>
</evidence>
<dbReference type="EMBL" id="OCNK01000004">
    <property type="protein sequence ID" value="SOE02333.1"/>
    <property type="molecule type" value="Genomic_DNA"/>
</dbReference>
<evidence type="ECO:0000256" key="2">
    <source>
        <dbReference type="SAM" id="Phobius"/>
    </source>
</evidence>
<keyword evidence="2" id="KW-1133">Transmembrane helix</keyword>
<feature type="transmembrane region" description="Helical" evidence="2">
    <location>
        <begin position="150"/>
        <end position="167"/>
    </location>
</feature>
<name>A0A286H3G0_9ACTN</name>
<keyword evidence="2" id="KW-0472">Membrane</keyword>
<feature type="region of interest" description="Disordered" evidence="1">
    <location>
        <begin position="1"/>
        <end position="27"/>
    </location>
</feature>
<evidence type="ECO:0000313" key="4">
    <source>
        <dbReference type="Proteomes" id="UP000219482"/>
    </source>
</evidence>
<keyword evidence="4" id="KW-1185">Reference proteome</keyword>
<feature type="transmembrane region" description="Helical" evidence="2">
    <location>
        <begin position="75"/>
        <end position="94"/>
    </location>
</feature>